<evidence type="ECO:0000256" key="1">
    <source>
        <dbReference type="PROSITE-ProRule" id="PRU00047"/>
    </source>
</evidence>
<dbReference type="PANTHER" id="PTHR31286">
    <property type="entry name" value="GLYCINE-RICH CELL WALL STRUCTURAL PROTEIN 1.8-LIKE"/>
    <property type="match status" value="1"/>
</dbReference>
<evidence type="ECO:0000256" key="2">
    <source>
        <dbReference type="SAM" id="MobiDB-lite"/>
    </source>
</evidence>
<feature type="compositionally biased region" description="Polar residues" evidence="2">
    <location>
        <begin position="265"/>
        <end position="274"/>
    </location>
</feature>
<evidence type="ECO:0000259" key="3">
    <source>
        <dbReference type="PROSITE" id="PS50158"/>
    </source>
</evidence>
<feature type="domain" description="CCHC-type" evidence="3">
    <location>
        <begin position="203"/>
        <end position="216"/>
    </location>
</feature>
<evidence type="ECO:0000313" key="4">
    <source>
        <dbReference type="EMBL" id="KAK3008982.1"/>
    </source>
</evidence>
<keyword evidence="1" id="KW-0862">Zinc</keyword>
<dbReference type="InterPro" id="IPR001878">
    <property type="entry name" value="Znf_CCHC"/>
</dbReference>
<dbReference type="AlphaFoldDB" id="A0AA88VHS7"/>
<dbReference type="InterPro" id="IPR036875">
    <property type="entry name" value="Znf_CCHC_sf"/>
</dbReference>
<dbReference type="Pfam" id="PF14111">
    <property type="entry name" value="DUF4283"/>
    <property type="match status" value="1"/>
</dbReference>
<dbReference type="PROSITE" id="PS50158">
    <property type="entry name" value="ZF_CCHC"/>
    <property type="match status" value="1"/>
</dbReference>
<dbReference type="Pfam" id="PF14392">
    <property type="entry name" value="zf-CCHC_4"/>
    <property type="match status" value="1"/>
</dbReference>
<feature type="region of interest" description="Disordered" evidence="2">
    <location>
        <begin position="258"/>
        <end position="304"/>
    </location>
</feature>
<keyword evidence="5" id="KW-1185">Reference proteome</keyword>
<dbReference type="PANTHER" id="PTHR31286:SF167">
    <property type="entry name" value="OS09G0268800 PROTEIN"/>
    <property type="match status" value="1"/>
</dbReference>
<dbReference type="InterPro" id="IPR040256">
    <property type="entry name" value="At4g02000-like"/>
</dbReference>
<proteinExistence type="predicted"/>
<protein>
    <recommendedName>
        <fullName evidence="3">CCHC-type domain-containing protein</fullName>
    </recommendedName>
</protein>
<keyword evidence="1" id="KW-0863">Zinc-finger</keyword>
<dbReference type="SUPFAM" id="SSF57756">
    <property type="entry name" value="Retrovirus zinc finger-like domains"/>
    <property type="match status" value="1"/>
</dbReference>
<dbReference type="InterPro" id="IPR025836">
    <property type="entry name" value="Zn_knuckle_CX2CX4HX4C"/>
</dbReference>
<accession>A0AA88VHS7</accession>
<comment type="caution">
    <text evidence="4">The sequence shown here is derived from an EMBL/GenBank/DDBJ whole genome shotgun (WGS) entry which is preliminary data.</text>
</comment>
<feature type="compositionally biased region" description="Polar residues" evidence="2">
    <location>
        <begin position="283"/>
        <end position="294"/>
    </location>
</feature>
<dbReference type="GO" id="GO:0008270">
    <property type="term" value="F:zinc ion binding"/>
    <property type="evidence" value="ECO:0007669"/>
    <property type="project" value="UniProtKB-KW"/>
</dbReference>
<dbReference type="GO" id="GO:0003676">
    <property type="term" value="F:nucleic acid binding"/>
    <property type="evidence" value="ECO:0007669"/>
    <property type="project" value="InterPro"/>
</dbReference>
<organism evidence="4 5">
    <name type="scientific">Escallonia herrerae</name>
    <dbReference type="NCBI Taxonomy" id="1293975"/>
    <lineage>
        <taxon>Eukaryota</taxon>
        <taxon>Viridiplantae</taxon>
        <taxon>Streptophyta</taxon>
        <taxon>Embryophyta</taxon>
        <taxon>Tracheophyta</taxon>
        <taxon>Spermatophyta</taxon>
        <taxon>Magnoliopsida</taxon>
        <taxon>eudicotyledons</taxon>
        <taxon>Gunneridae</taxon>
        <taxon>Pentapetalae</taxon>
        <taxon>asterids</taxon>
        <taxon>campanulids</taxon>
        <taxon>Escalloniales</taxon>
        <taxon>Escalloniaceae</taxon>
        <taxon>Escallonia</taxon>
    </lineage>
</organism>
<keyword evidence="1" id="KW-0479">Metal-binding</keyword>
<dbReference type="Proteomes" id="UP001188597">
    <property type="component" value="Unassembled WGS sequence"/>
</dbReference>
<sequence>MDLIINQTKSLQCGEFIELEEDKFNASEEGALTLIIKAITTKTIYLKPLQNILLKAWNPSKGMKIQPIQGNTFSVSFNHEWDRKRIMDSRPWSIMSSHLVVRDWPTNCAIDDLSFDYSPFWIRIIGLTPMHMTKKNAEKIGSRFGKVLEIDFTADGKISWNKFLRIQVELNITQPLYPGFHRTREASSQSWINLRYERLPDFCFNCGRLGHVKRNCIFPPLQAPDQKANPFGPRMRAEFDGKYPIEAEWNQLMMGESAEQKTHLESSAQLQPHMSSADDASEKSTFGEPQTSLSRVGDPTPDKLLEDDLNLKQRGVIAKPKSVQIILSDLLPVQLQHALASRL</sequence>
<name>A0AA88VHS7_9ASTE</name>
<gene>
    <name evidence="4" type="ORF">RJ639_013480</name>
</gene>
<evidence type="ECO:0000313" key="5">
    <source>
        <dbReference type="Proteomes" id="UP001188597"/>
    </source>
</evidence>
<dbReference type="InterPro" id="IPR025558">
    <property type="entry name" value="DUF4283"/>
</dbReference>
<reference evidence="4" key="1">
    <citation type="submission" date="2022-12" db="EMBL/GenBank/DDBJ databases">
        <title>Draft genome assemblies for two species of Escallonia (Escalloniales).</title>
        <authorList>
            <person name="Chanderbali A."/>
            <person name="Dervinis C."/>
            <person name="Anghel I."/>
            <person name="Soltis D."/>
            <person name="Soltis P."/>
            <person name="Zapata F."/>
        </authorList>
    </citation>
    <scope>NUCLEOTIDE SEQUENCE</scope>
    <source>
        <strain evidence="4">UCBG64.0493</strain>
        <tissue evidence="4">Leaf</tissue>
    </source>
</reference>
<dbReference type="EMBL" id="JAVXUP010001695">
    <property type="protein sequence ID" value="KAK3008982.1"/>
    <property type="molecule type" value="Genomic_DNA"/>
</dbReference>